<feature type="domain" description="AB hydrolase-1" evidence="1">
    <location>
        <begin position="27"/>
        <end position="268"/>
    </location>
</feature>
<evidence type="ECO:0000259" key="1">
    <source>
        <dbReference type="Pfam" id="PF12697"/>
    </source>
</evidence>
<protein>
    <submittedName>
        <fullName evidence="2">Alpha/beta fold hydrolase</fullName>
    </submittedName>
</protein>
<dbReference type="InterPro" id="IPR029058">
    <property type="entry name" value="AB_hydrolase_fold"/>
</dbReference>
<dbReference type="InterPro" id="IPR000073">
    <property type="entry name" value="AB_hydrolase_1"/>
</dbReference>
<dbReference type="Proteomes" id="UP000266677">
    <property type="component" value="Unassembled WGS sequence"/>
</dbReference>
<evidence type="ECO:0000313" key="3">
    <source>
        <dbReference type="Proteomes" id="UP000266677"/>
    </source>
</evidence>
<dbReference type="RefSeq" id="WP_120042392.1">
    <property type="nucleotide sequence ID" value="NZ_QZFU01000023.1"/>
</dbReference>
<evidence type="ECO:0000313" key="2">
    <source>
        <dbReference type="EMBL" id="RJO73317.1"/>
    </source>
</evidence>
<comment type="caution">
    <text evidence="2">The sequence shown here is derived from an EMBL/GenBank/DDBJ whole genome shotgun (WGS) entry which is preliminary data.</text>
</comment>
<keyword evidence="2" id="KW-0378">Hydrolase</keyword>
<dbReference type="InterPro" id="IPR050471">
    <property type="entry name" value="AB_hydrolase"/>
</dbReference>
<gene>
    <name evidence="2" type="ORF">D5S18_18880</name>
</gene>
<dbReference type="OrthoDB" id="3210164at2"/>
<reference evidence="2 3" key="1">
    <citation type="submission" date="2018-09" db="EMBL/GenBank/DDBJ databases">
        <title>YIM PH21274 draft genome.</title>
        <authorList>
            <person name="Miao C."/>
        </authorList>
    </citation>
    <scope>NUCLEOTIDE SEQUENCE [LARGE SCALE GENOMIC DNA]</scope>
    <source>
        <strain evidence="2 3">YIM PH 21724</strain>
    </source>
</reference>
<dbReference type="GO" id="GO:0004806">
    <property type="term" value="F:triacylglycerol lipase activity"/>
    <property type="evidence" value="ECO:0007669"/>
    <property type="project" value="TreeGrafter"/>
</dbReference>
<dbReference type="AlphaFoldDB" id="A0A3A4KK10"/>
<dbReference type="PANTHER" id="PTHR43433:SF5">
    <property type="entry name" value="AB HYDROLASE-1 DOMAIN-CONTAINING PROTEIN"/>
    <property type="match status" value="1"/>
</dbReference>
<name>A0A3A4KK10_9NOCA</name>
<dbReference type="PANTHER" id="PTHR43433">
    <property type="entry name" value="HYDROLASE, ALPHA/BETA FOLD FAMILY PROTEIN"/>
    <property type="match status" value="1"/>
</dbReference>
<dbReference type="Gene3D" id="3.40.50.1820">
    <property type="entry name" value="alpha/beta hydrolase"/>
    <property type="match status" value="1"/>
</dbReference>
<dbReference type="EMBL" id="QZFU01000023">
    <property type="protein sequence ID" value="RJO73317.1"/>
    <property type="molecule type" value="Genomic_DNA"/>
</dbReference>
<accession>A0A3A4KK10</accession>
<organism evidence="2 3">
    <name type="scientific">Nocardia panacis</name>
    <dbReference type="NCBI Taxonomy" id="2340916"/>
    <lineage>
        <taxon>Bacteria</taxon>
        <taxon>Bacillati</taxon>
        <taxon>Actinomycetota</taxon>
        <taxon>Actinomycetes</taxon>
        <taxon>Mycobacteriales</taxon>
        <taxon>Nocardiaceae</taxon>
        <taxon>Nocardia</taxon>
    </lineage>
</organism>
<dbReference type="GO" id="GO:0046503">
    <property type="term" value="P:glycerolipid catabolic process"/>
    <property type="evidence" value="ECO:0007669"/>
    <property type="project" value="TreeGrafter"/>
</dbReference>
<sequence>MSTPTPAHLRVPGATLYHEVRGSGPILLLLPGSGGDAAGFDPIADRLAEHYTVIATEARGYSRSTLDGPPTDQRIDVLADDALRLLENYTPAGESASVVGISGGAVVGLELLTRHPDRLRRLVAFEPPMFAALPDAARQRAMIEEVYQLFRTEGVAAAGARFLEAIGGTMTAPPDPATLPPRGREMLGRFLVNAPLMYEHELRRITGYRPDRAALSSAADRLVLAIGRDSRPHLPARPALTLAADLGLPVTEFPGGHSGMRDAPADFATTLLAALTTP</sequence>
<proteinExistence type="predicted"/>
<dbReference type="Pfam" id="PF12697">
    <property type="entry name" value="Abhydrolase_6"/>
    <property type="match status" value="1"/>
</dbReference>
<dbReference type="SUPFAM" id="SSF53474">
    <property type="entry name" value="alpha/beta-Hydrolases"/>
    <property type="match status" value="1"/>
</dbReference>
<keyword evidence="3" id="KW-1185">Reference proteome</keyword>